<evidence type="ECO:0000256" key="1">
    <source>
        <dbReference type="SAM" id="Phobius"/>
    </source>
</evidence>
<protein>
    <recommendedName>
        <fullName evidence="4">Lipopolysaccharide assembly protein A domain-containing protein</fullName>
    </recommendedName>
</protein>
<feature type="transmembrane region" description="Helical" evidence="1">
    <location>
        <begin position="42"/>
        <end position="61"/>
    </location>
</feature>
<dbReference type="STRING" id="568899.SAMN05192534_13920"/>
<keyword evidence="3" id="KW-1185">Reference proteome</keyword>
<dbReference type="AlphaFoldDB" id="A0A1G8K0H4"/>
<organism evidence="2 3">
    <name type="scientific">Alteribacillus persepolensis</name>
    <dbReference type="NCBI Taxonomy" id="568899"/>
    <lineage>
        <taxon>Bacteria</taxon>
        <taxon>Bacillati</taxon>
        <taxon>Bacillota</taxon>
        <taxon>Bacilli</taxon>
        <taxon>Bacillales</taxon>
        <taxon>Bacillaceae</taxon>
        <taxon>Alteribacillus</taxon>
    </lineage>
</organism>
<accession>A0A1G8K0H4</accession>
<keyword evidence="1" id="KW-0472">Membrane</keyword>
<keyword evidence="1" id="KW-0812">Transmembrane</keyword>
<dbReference type="OrthoDB" id="2888120at2"/>
<evidence type="ECO:0008006" key="4">
    <source>
        <dbReference type="Google" id="ProtNLM"/>
    </source>
</evidence>
<dbReference type="EMBL" id="FNDK01000039">
    <property type="protein sequence ID" value="SDI36857.1"/>
    <property type="molecule type" value="Genomic_DNA"/>
</dbReference>
<proteinExistence type="predicted"/>
<dbReference type="RefSeq" id="WP_091276779.1">
    <property type="nucleotide sequence ID" value="NZ_FNDK01000039.1"/>
</dbReference>
<evidence type="ECO:0000313" key="3">
    <source>
        <dbReference type="Proteomes" id="UP000199163"/>
    </source>
</evidence>
<keyword evidence="1" id="KW-1133">Transmembrane helix</keyword>
<feature type="transmembrane region" description="Helical" evidence="1">
    <location>
        <begin position="5"/>
        <end position="22"/>
    </location>
</feature>
<gene>
    <name evidence="2" type="ORF">SAMN05192534_13920</name>
</gene>
<dbReference type="Proteomes" id="UP000199163">
    <property type="component" value="Unassembled WGS sequence"/>
</dbReference>
<sequence>MNKLFWIPLITSIGTIILLYGIGNTADVDFLVFRMSLSNVEISLLPIAVGILAGFISERIVKKKRNKDKS</sequence>
<evidence type="ECO:0000313" key="2">
    <source>
        <dbReference type="EMBL" id="SDI36857.1"/>
    </source>
</evidence>
<name>A0A1G8K0H4_9BACI</name>
<reference evidence="2 3" key="1">
    <citation type="submission" date="2016-10" db="EMBL/GenBank/DDBJ databases">
        <authorList>
            <person name="de Groot N.N."/>
        </authorList>
    </citation>
    <scope>NUCLEOTIDE SEQUENCE [LARGE SCALE GENOMIC DNA]</scope>
    <source>
        <strain evidence="2 3">DSM 21632</strain>
    </source>
</reference>